<dbReference type="RefSeq" id="XP_006820035.1">
    <property type="nucleotide sequence ID" value="XM_006819972.1"/>
</dbReference>
<evidence type="ECO:0000313" key="3">
    <source>
        <dbReference type="RefSeq" id="XP_006820035.1"/>
    </source>
</evidence>
<dbReference type="InterPro" id="IPR036116">
    <property type="entry name" value="FN3_sf"/>
</dbReference>
<feature type="domain" description="Fibronectin type-III" evidence="1">
    <location>
        <begin position="1235"/>
        <end position="1317"/>
    </location>
</feature>
<gene>
    <name evidence="3" type="primary">LOC102804825</name>
</gene>
<sequence length="2573" mass="286945">MARRGWLMIMDTDTELMTQPLSVGIQARLIDNASLWPLGEGDIPHIGCNASRPLSDNAFLINEHKVSVSWQGGDPESGIYDYLIGLSSTGDELASDILSYTATHSHAKFSAFHLQLQQGTEFYVLIRAINGAMMTTTEKVGPIIVDVTPPVFTGTIYVEYDATNSGYLIARWNENDFVETEDEEPLSDYSVAVGDTPYGTQLLDFTSIETFDSPICDNTIQPSCVAIPVDSLDWDLHGDHIYYISIKVKNIGGLSVTGVSSPYKHVVGLPIVGVVWDTVDPNTSVFLHDVDYQSTANEIHSKWYGFARPNQIVTYELAIGTSPGDTDISDFIYLGTQTEHSTFNLELMLNQIYFVTIRASSESGFVDVSSDGILIIQDGDYIEGVQVFDGVDCTTEDIKQLPKDEHHDYYGRFRCEEDIDYQSSTTIINAHWDLPNESFPYITHFEVMVQRENTYKTFSTWNSKHVYDRLPQNNHVQITNLDLSPGAHYRTAIAFCHPEGCFQLTVSNGFWVISYPPISEGIDSIEYNQNTAELRFSWMEFINIEVENNLDSSEYMAYYEWTLSVDTGTSNHGDLLYPWERIIDPVNVDGKLSHQVFLPSKLVFSECIQLAIRGNNKAGLYSTVYKEIYDCESIYPQYITPNTVIDAVGDRDDEGDVDDIYLAVNDEWVEIDAEYTPSKHKLSAVWPTLTHYKYLWKVIADESIEKWGYVRHSTELNYDTYLCDSLEVLTCGSTKENYVNIDNLDLEYGRRYYICMYANETHREKEDTVEILPMVSECSNGVTVDWIPPEAGTVWIGRVGQQYQTSTSHMYINWMGFTDIEESGAQMSHDSGIQRYEYALGSFLGGVDVQDFVDVGVTNWAVAHTLHLLQGQSYYATLKAIDFVGLSVKSISSAVIIDTSIPIKTNVTIDVGGTYHHSTTSISAAWNMLFYDKESGVSYYEWAIGSTPAIDDIFPFTPSNYAYGTAEDLTLREGHSYFISVRAYNGAGMSAMAISWAVTIDTSPPEPGIVYDGERNSTFKDFDYQFDTSKINAYWEGFIDPHSGIVDYIWKIGTCRGCDDVMQEQHVGLVTEMEADHLNLKPGFTYYTTVTACNSAGMCTSASSDGVTSDISPPIAGMVFDGPSGKDWQYQASRKRLAAHWYNFHDYHSKLSHYEWRAGVTRGGDDIVSSTPLHITESLYVPLLESLLPQNATIYTTIKAYDNIGLAVEATSNGIKVDVTPPHVIRNITVNQIVGSIIPDTQVWRSFLRVTWQFDDTESPIERQILSVFTGHQSEVDVPSTQVSGIVTDYIFTDLSLNDGDTYYVKVVACNAAKLCSSSGTRGILVDSSQPTVGTFAAASNHSADLSRHQEGYMTYVQETENYPAIIKLAWLGFSDIHSGITHYYVTVGSQYSGRDLTPDGPVALAHENGELYHDEGAVQTGIVEINRNLVPGEYIYITLWAVNGVGMRSMEAHDTFEVVQSNDFEGILVLLRRCSLQTCQGDCTCAPEYEVCHGAESECSDVTGNTDYDHVDVYDIINYRIDDTDLSDVIYSPSRCALAAVWKARNEGIAIERYEWSAGTKGDEPGTGIFNPAHDRIWYDVGLETYAILLQETSLLEDTQYVFYVKAWYDENTYAIFQTNGVTVQYTPPYISDSRKVKDLHSPNNTRDKDYTTSTNTLTVHWKDVFIDDIDKLAFFEVSVSTCKGGEDVRPFNASRHSPDIDTVVFTDLNLQPGVIYYSNVIASNHVNLRSIASSDGIKVDYSPPTKGIVYDGLGLYDADYQNSTTTVSANWHGFSDLQSYVDYYLWCVGSSPGLEDILSCQSVGLKTSFSRTVATAISTGTKVYSKVMAVNAAGLISEPAISDGVIIDATPPEVLEKFNFSDNLLNNPSFEYLLRNENDSIEVLGDCVSSGVPAYWVLTGKGYVHSCNNTLAQHGNSFAVVVGEISQNIVTTIGEKYRLRLYASYSPHSIVPALSQEGFVQISRLYKVFKLYQRKGRLDSRVNFPDGDIQWHEYVEYFHAEENMTTLIIGSLAQGGISLDYIDLRQLSDGKRTQSEDPNHHVNELASPIHITIQRVGNYHTVQAAWDVIDAESPIVDNMWAIGTTYGSTQLQGFTSIGRKFSAICRDLVLSHETKLYVTIVVTNMVGLESVIHSDPITIDLTPPDLCCAKDGNQGDDIDYINGDQLVVHWRVDDPESGVESCEVAVGFSPGTVDVSDFHPTDKLNRTQIDLTGKVAHGETIYSTIRCHNYIGASSTITTDGVTQVHECPDSREAFIDVTTMSETQYARRRHHQSLSNMIDIAWHGFEDVTGISHYQCKIVDGKKQSLKWTDIGRNGEAFATLYGLHMHSYATYEILLRAVNHVGYHSDEVTVNVTIETQKPIINKNDVSVNWLSTSEVEIDWTGLYASNSSMVYELTVGTVYGGSDVVKWQETMETRIRNYDISMPSLLYDADARKSLLGHVDVYTIQRENGVSILQVPLEHKLQLLYWDPGNIACYGVNVTFAGHIPMMNNNKANSAPIVMSRLTAMIPENGGTMMCPNTAVYSDNDNIVFQPTENNSTTYGECNMTSHGLLMLMPCLDCFGTDSVEVTP</sequence>
<feature type="domain" description="Fibronectin type-III" evidence="1">
    <location>
        <begin position="1641"/>
        <end position="1732"/>
    </location>
</feature>
<proteinExistence type="predicted"/>
<feature type="domain" description="Fibronectin type-III" evidence="1">
    <location>
        <begin position="50"/>
        <end position="135"/>
    </location>
</feature>
<protein>
    <submittedName>
        <fullName evidence="3">Uncharacterized protein LOC102804825</fullName>
    </submittedName>
</protein>
<dbReference type="SUPFAM" id="SSF49265">
    <property type="entry name" value="Fibronectin type III"/>
    <property type="match status" value="2"/>
</dbReference>
<dbReference type="PANTHER" id="PTHR16897:SF2">
    <property type="entry name" value="OS03G0226600 PROTEIN"/>
    <property type="match status" value="1"/>
</dbReference>
<feature type="domain" description="Fibronectin type-III" evidence="1">
    <location>
        <begin position="900"/>
        <end position="990"/>
    </location>
</feature>
<keyword evidence="2" id="KW-1185">Reference proteome</keyword>
<feature type="domain" description="Fibronectin type-III" evidence="1">
    <location>
        <begin position="766"/>
        <end position="887"/>
    </location>
</feature>
<evidence type="ECO:0000259" key="1">
    <source>
        <dbReference type="SMART" id="SM00060"/>
    </source>
</evidence>
<feature type="domain" description="Fibronectin type-III" evidence="1">
    <location>
        <begin position="2265"/>
        <end position="2348"/>
    </location>
</feature>
<name>A0ABM0MJ44_SACKO</name>
<dbReference type="InterPro" id="IPR003961">
    <property type="entry name" value="FN3_dom"/>
</dbReference>
<accession>A0ABM0MJ44</accession>
<dbReference type="SMART" id="SM00060">
    <property type="entry name" value="FN3"/>
    <property type="match status" value="6"/>
</dbReference>
<dbReference type="GeneID" id="102804825"/>
<evidence type="ECO:0000313" key="2">
    <source>
        <dbReference type="Proteomes" id="UP000694865"/>
    </source>
</evidence>
<organism evidence="2 3">
    <name type="scientific">Saccoglossus kowalevskii</name>
    <name type="common">Acorn worm</name>
    <dbReference type="NCBI Taxonomy" id="10224"/>
    <lineage>
        <taxon>Eukaryota</taxon>
        <taxon>Metazoa</taxon>
        <taxon>Hemichordata</taxon>
        <taxon>Enteropneusta</taxon>
        <taxon>Harrimaniidae</taxon>
        <taxon>Saccoglossus</taxon>
    </lineage>
</organism>
<dbReference type="PANTHER" id="PTHR16897">
    <property type="entry name" value="OS10G0105400 PROTEIN"/>
    <property type="match status" value="1"/>
</dbReference>
<dbReference type="Proteomes" id="UP000694865">
    <property type="component" value="Unplaced"/>
</dbReference>
<reference evidence="3" key="1">
    <citation type="submission" date="2025-08" db="UniProtKB">
        <authorList>
            <consortium name="RefSeq"/>
        </authorList>
    </citation>
    <scope>IDENTIFICATION</scope>
    <source>
        <tissue evidence="3">Testes</tissue>
    </source>
</reference>